<dbReference type="InterPro" id="IPR016181">
    <property type="entry name" value="Acyl_CoA_acyltransferase"/>
</dbReference>
<organism evidence="2 3">
    <name type="scientific">Pseudophaeobacter arcticus</name>
    <dbReference type="NCBI Taxonomy" id="385492"/>
    <lineage>
        <taxon>Bacteria</taxon>
        <taxon>Pseudomonadati</taxon>
        <taxon>Pseudomonadota</taxon>
        <taxon>Alphaproteobacteria</taxon>
        <taxon>Rhodobacterales</taxon>
        <taxon>Paracoccaceae</taxon>
        <taxon>Pseudophaeobacter</taxon>
    </lineage>
</organism>
<evidence type="ECO:0000259" key="1">
    <source>
        <dbReference type="PROSITE" id="PS51186"/>
    </source>
</evidence>
<dbReference type="SUPFAM" id="SSF55729">
    <property type="entry name" value="Acyl-CoA N-acyltransferases (Nat)"/>
    <property type="match status" value="1"/>
</dbReference>
<dbReference type="PROSITE" id="PS51186">
    <property type="entry name" value="GNAT"/>
    <property type="match status" value="1"/>
</dbReference>
<comment type="caution">
    <text evidence="2">The sequence shown here is derived from an EMBL/GenBank/DDBJ whole genome shotgun (WGS) entry which is preliminary data.</text>
</comment>
<reference evidence="2 3" key="1">
    <citation type="submission" date="2024-04" db="EMBL/GenBank/DDBJ databases">
        <title>Draft genome sequence of Pseudophaeobacter arcticus NBRC 116598.</title>
        <authorList>
            <person name="Miyakawa T."/>
            <person name="Kusuya Y."/>
            <person name="Miura T."/>
        </authorList>
    </citation>
    <scope>NUCLEOTIDE SEQUENCE [LARGE SCALE GENOMIC DNA]</scope>
    <source>
        <strain evidence="2 3">SU-CL00105</strain>
    </source>
</reference>
<keyword evidence="3" id="KW-1185">Reference proteome</keyword>
<gene>
    <name evidence="2" type="ORF">NBRC116598_31100</name>
</gene>
<dbReference type="EMBL" id="BAABWU010000013">
    <property type="protein sequence ID" value="GAA6197666.1"/>
    <property type="molecule type" value="Genomic_DNA"/>
</dbReference>
<dbReference type="Gene3D" id="3.40.630.30">
    <property type="match status" value="1"/>
</dbReference>
<feature type="domain" description="N-acetyltransferase" evidence="1">
    <location>
        <begin position="9"/>
        <end position="147"/>
    </location>
</feature>
<sequence>MGFLSRLYRSTREAELAQVGWGEAEKQAFCQMQFEAQHSHYQKHYPDALWLVIEQKGNPIGRLYLERWPKEHRIIDIALMPEARGQGIGASLLRDLQIGAAADGSRGIGIHVEKANPAMALYHRLGFVTIEEKGVYDLLFWTPQAAEAAPTTSGDQVKTASY</sequence>
<accession>A0ABQ0AP81</accession>
<evidence type="ECO:0000313" key="2">
    <source>
        <dbReference type="EMBL" id="GAA6197666.1"/>
    </source>
</evidence>
<evidence type="ECO:0000313" key="3">
    <source>
        <dbReference type="Proteomes" id="UP001441944"/>
    </source>
</evidence>
<dbReference type="InterPro" id="IPR000182">
    <property type="entry name" value="GNAT_dom"/>
</dbReference>
<protein>
    <submittedName>
        <fullName evidence="2">GNAT family N-acetyltransferase</fullName>
    </submittedName>
</protein>
<dbReference type="Proteomes" id="UP001441944">
    <property type="component" value="Unassembled WGS sequence"/>
</dbReference>
<dbReference type="Pfam" id="PF00583">
    <property type="entry name" value="Acetyltransf_1"/>
    <property type="match status" value="1"/>
</dbReference>
<proteinExistence type="predicted"/>
<dbReference type="CDD" id="cd04301">
    <property type="entry name" value="NAT_SF"/>
    <property type="match status" value="1"/>
</dbReference>
<name>A0ABQ0AP81_9RHOB</name>